<dbReference type="HOGENOM" id="CLU_165255_0_0_2"/>
<dbReference type="eggNOG" id="arCOG02062">
    <property type="taxonomic scope" value="Archaea"/>
</dbReference>
<dbReference type="RefSeq" id="WP_012185912.1">
    <property type="nucleotide sequence ID" value="NC_009954.1"/>
</dbReference>
<dbReference type="InterPro" id="IPR036868">
    <property type="entry name" value="TusA-like_sf"/>
</dbReference>
<dbReference type="CDD" id="cd00291">
    <property type="entry name" value="SirA_YedF_YeeD"/>
    <property type="match status" value="1"/>
</dbReference>
<evidence type="ECO:0000313" key="2">
    <source>
        <dbReference type="EMBL" id="ABW01693.1"/>
    </source>
</evidence>
<dbReference type="EMBL" id="CP000852">
    <property type="protein sequence ID" value="ABW01693.1"/>
    <property type="molecule type" value="Genomic_DNA"/>
</dbReference>
<dbReference type="KEGG" id="cma:Cmaq_0858"/>
<keyword evidence="3" id="KW-1185">Reference proteome</keyword>
<dbReference type="PANTHER" id="PTHR33279:SF18">
    <property type="entry name" value="SULFUR CARRIER PROTEIN MJ0990-RELATED"/>
    <property type="match status" value="1"/>
</dbReference>
<gene>
    <name evidence="2" type="ordered locus">Cmaq_0858</name>
</gene>
<dbReference type="OrthoDB" id="45650at2157"/>
<dbReference type="STRING" id="397948.Cmaq_0858"/>
<dbReference type="PROSITE" id="PS01148">
    <property type="entry name" value="UPF0033"/>
    <property type="match status" value="1"/>
</dbReference>
<dbReference type="Proteomes" id="UP000001137">
    <property type="component" value="Chromosome"/>
</dbReference>
<dbReference type="InterPro" id="IPR001455">
    <property type="entry name" value="TusA-like"/>
</dbReference>
<dbReference type="GeneID" id="5708631"/>
<accession>A8MD37</accession>
<dbReference type="PANTHER" id="PTHR33279">
    <property type="entry name" value="SULFUR CARRIER PROTEIN YEDF-RELATED"/>
    <property type="match status" value="1"/>
</dbReference>
<dbReference type="Pfam" id="PF01206">
    <property type="entry name" value="TusA"/>
    <property type="match status" value="1"/>
</dbReference>
<evidence type="ECO:0000313" key="3">
    <source>
        <dbReference type="Proteomes" id="UP000001137"/>
    </source>
</evidence>
<feature type="domain" description="UPF0033" evidence="1">
    <location>
        <begin position="18"/>
        <end position="42"/>
    </location>
</feature>
<reference evidence="2 3" key="1">
    <citation type="submission" date="2007-10" db="EMBL/GenBank/DDBJ databases">
        <title>Complete sequence of Caldivirga maquilingensis IC-167.</title>
        <authorList>
            <consortium name="US DOE Joint Genome Institute"/>
            <person name="Copeland A."/>
            <person name="Lucas S."/>
            <person name="Lapidus A."/>
            <person name="Barry K."/>
            <person name="Glavina del Rio T."/>
            <person name="Dalin E."/>
            <person name="Tice H."/>
            <person name="Pitluck S."/>
            <person name="Saunders E."/>
            <person name="Brettin T."/>
            <person name="Bruce D."/>
            <person name="Detter J.C."/>
            <person name="Han C."/>
            <person name="Schmutz J."/>
            <person name="Larimer F."/>
            <person name="Land M."/>
            <person name="Hauser L."/>
            <person name="Kyrpides N."/>
            <person name="Ivanova N."/>
            <person name="Biddle J.F."/>
            <person name="Zhang Z."/>
            <person name="Fitz-Gibbon S.T."/>
            <person name="Lowe T.M."/>
            <person name="Saltikov C."/>
            <person name="House C.H."/>
            <person name="Richardson P."/>
        </authorList>
    </citation>
    <scope>NUCLEOTIDE SEQUENCE [LARGE SCALE GENOMIC DNA]</scope>
    <source>
        <strain evidence="3">ATCC 700844 / DSM 13496 / JCM 10307 / IC-167</strain>
    </source>
</reference>
<evidence type="ECO:0000259" key="1">
    <source>
        <dbReference type="PROSITE" id="PS01148"/>
    </source>
</evidence>
<dbReference type="AlphaFoldDB" id="A8MD37"/>
<sequence>MSTVLSGKLSKVNDKYVVDLRGLICPYPQLYTAKVIKSVEDGAVIDILVDYPASCQTIPLVAGKLNCSVLDIMQVNEYWVIRLRKNNESTKPSL</sequence>
<proteinExistence type="predicted"/>
<name>A8MD37_CALMQ</name>
<dbReference type="Gene3D" id="3.30.110.40">
    <property type="entry name" value="TusA-like domain"/>
    <property type="match status" value="1"/>
</dbReference>
<organism evidence="2 3">
    <name type="scientific">Caldivirga maquilingensis (strain ATCC 700844 / DSM 13496 / JCM 10307 / IC-167)</name>
    <dbReference type="NCBI Taxonomy" id="397948"/>
    <lineage>
        <taxon>Archaea</taxon>
        <taxon>Thermoproteota</taxon>
        <taxon>Thermoprotei</taxon>
        <taxon>Thermoproteales</taxon>
        <taxon>Thermoproteaceae</taxon>
        <taxon>Caldivirga</taxon>
    </lineage>
</organism>
<protein>
    <submittedName>
        <fullName evidence="2">SirA family protein</fullName>
    </submittedName>
</protein>
<dbReference type="SUPFAM" id="SSF64307">
    <property type="entry name" value="SirA-like"/>
    <property type="match status" value="1"/>
</dbReference>